<dbReference type="Pfam" id="PF13231">
    <property type="entry name" value="PMT_2"/>
    <property type="match status" value="1"/>
</dbReference>
<dbReference type="GO" id="GO:0009103">
    <property type="term" value="P:lipopolysaccharide biosynthetic process"/>
    <property type="evidence" value="ECO:0007669"/>
    <property type="project" value="UniProtKB-ARBA"/>
</dbReference>
<accession>A0A2M8KRN8</accession>
<feature type="transmembrane region" description="Helical" evidence="8">
    <location>
        <begin position="224"/>
        <end position="244"/>
    </location>
</feature>
<comment type="caution">
    <text evidence="10">The sequence shown here is derived from an EMBL/GenBank/DDBJ whole genome shotgun (WGS) entry which is preliminary data.</text>
</comment>
<sequence>MKLGTLREKITFLLILTLAIALRVYGQNWDSGFHLHPDERMLIMVTTRIHFFTNLNPDFFNYGSLPIYILATLAQFFESVLKIPIFNYTGLLFLGRTLSTIFDIFTLFVVFKIARFLFNKRTAFFALFVYAVAFFPIQNAHFFVVDSLLTFFLTATLYTSIMHNKKPSRRYLFLTALFFAAALATKITALVVYPIVLISILFQYDRKFFITARAGAFVRMTHKPFLIFHFSLFIFHFIFMPFAYIQFGRFLHDITLQSQMNSNAYIFPYTLQYVGTMPYVYYLKNIFLWGMGPVFSILACFGCIQVLRTLCHSEEPRSCSTEREEKQSHKITENERLLHTFMGTERIRNDKIVRILFILFYVLYFLVLGRSAVKFMRYMLPLYPFFAISAGVALSYIYDSQLSMFNS</sequence>
<keyword evidence="5 8" id="KW-0812">Transmembrane</keyword>
<dbReference type="AlphaFoldDB" id="A0A2M8KRN8"/>
<gene>
    <name evidence="10" type="ORF">COU88_04310</name>
</gene>
<dbReference type="GO" id="GO:0005886">
    <property type="term" value="C:plasma membrane"/>
    <property type="evidence" value="ECO:0007669"/>
    <property type="project" value="UniProtKB-SubCell"/>
</dbReference>
<dbReference type="PANTHER" id="PTHR33908">
    <property type="entry name" value="MANNOSYLTRANSFERASE YKCB-RELATED"/>
    <property type="match status" value="1"/>
</dbReference>
<feature type="transmembrane region" description="Helical" evidence="8">
    <location>
        <begin position="378"/>
        <end position="398"/>
    </location>
</feature>
<dbReference type="InterPro" id="IPR050297">
    <property type="entry name" value="LipidA_mod_glycosyltrf_83"/>
</dbReference>
<dbReference type="GO" id="GO:0016763">
    <property type="term" value="F:pentosyltransferase activity"/>
    <property type="evidence" value="ECO:0007669"/>
    <property type="project" value="TreeGrafter"/>
</dbReference>
<feature type="non-terminal residue" evidence="10">
    <location>
        <position position="407"/>
    </location>
</feature>
<keyword evidence="3" id="KW-0328">Glycosyltransferase</keyword>
<evidence type="ECO:0000256" key="4">
    <source>
        <dbReference type="ARBA" id="ARBA00022679"/>
    </source>
</evidence>
<protein>
    <recommendedName>
        <fullName evidence="9">Glycosyltransferase RgtA/B/C/D-like domain-containing protein</fullName>
    </recommendedName>
</protein>
<evidence type="ECO:0000256" key="5">
    <source>
        <dbReference type="ARBA" id="ARBA00022692"/>
    </source>
</evidence>
<keyword evidence="4" id="KW-0808">Transferase</keyword>
<evidence type="ECO:0000256" key="6">
    <source>
        <dbReference type="ARBA" id="ARBA00022989"/>
    </source>
</evidence>
<feature type="transmembrane region" description="Helical" evidence="8">
    <location>
        <begin position="118"/>
        <end position="135"/>
    </location>
</feature>
<reference evidence="11" key="1">
    <citation type="submission" date="2017-09" db="EMBL/GenBank/DDBJ databases">
        <title>Depth-based differentiation of microbial function through sediment-hosted aquifers and enrichment of novel symbionts in the deep terrestrial subsurface.</title>
        <authorList>
            <person name="Probst A.J."/>
            <person name="Ladd B."/>
            <person name="Jarett J.K."/>
            <person name="Geller-Mcgrath D.E."/>
            <person name="Sieber C.M.K."/>
            <person name="Emerson J.B."/>
            <person name="Anantharaman K."/>
            <person name="Thomas B.C."/>
            <person name="Malmstrom R."/>
            <person name="Stieglmeier M."/>
            <person name="Klingl A."/>
            <person name="Woyke T."/>
            <person name="Ryan C.M."/>
            <person name="Banfield J.F."/>
        </authorList>
    </citation>
    <scope>NUCLEOTIDE SEQUENCE [LARGE SCALE GENOMIC DNA]</scope>
</reference>
<organism evidence="10 11">
    <name type="scientific">Candidatus Roizmanbacteria bacterium CG10_big_fil_rev_8_21_14_0_10_39_6</name>
    <dbReference type="NCBI Taxonomy" id="1974853"/>
    <lineage>
        <taxon>Bacteria</taxon>
        <taxon>Candidatus Roizmaniibacteriota</taxon>
    </lineage>
</organism>
<keyword evidence="7 8" id="KW-0472">Membrane</keyword>
<evidence type="ECO:0000256" key="3">
    <source>
        <dbReference type="ARBA" id="ARBA00022676"/>
    </source>
</evidence>
<dbReference type="Proteomes" id="UP000229554">
    <property type="component" value="Unassembled WGS sequence"/>
</dbReference>
<feature type="domain" description="Glycosyltransferase RgtA/B/C/D-like" evidence="9">
    <location>
        <begin position="96"/>
        <end position="204"/>
    </location>
</feature>
<evidence type="ECO:0000313" key="11">
    <source>
        <dbReference type="Proteomes" id="UP000229554"/>
    </source>
</evidence>
<evidence type="ECO:0000313" key="10">
    <source>
        <dbReference type="EMBL" id="PJE62570.1"/>
    </source>
</evidence>
<feature type="transmembrane region" description="Helical" evidence="8">
    <location>
        <begin position="85"/>
        <end position="111"/>
    </location>
</feature>
<keyword evidence="2" id="KW-1003">Cell membrane</keyword>
<keyword evidence="6 8" id="KW-1133">Transmembrane helix</keyword>
<dbReference type="EMBL" id="PFED01000175">
    <property type="protein sequence ID" value="PJE62570.1"/>
    <property type="molecule type" value="Genomic_DNA"/>
</dbReference>
<evidence type="ECO:0000256" key="8">
    <source>
        <dbReference type="SAM" id="Phobius"/>
    </source>
</evidence>
<proteinExistence type="predicted"/>
<feature type="transmembrane region" description="Helical" evidence="8">
    <location>
        <begin position="352"/>
        <end position="372"/>
    </location>
</feature>
<evidence type="ECO:0000256" key="2">
    <source>
        <dbReference type="ARBA" id="ARBA00022475"/>
    </source>
</evidence>
<dbReference type="PANTHER" id="PTHR33908:SF11">
    <property type="entry name" value="MEMBRANE PROTEIN"/>
    <property type="match status" value="1"/>
</dbReference>
<comment type="subcellular location">
    <subcellularLocation>
        <location evidence="1">Cell membrane</location>
        <topology evidence="1">Multi-pass membrane protein</topology>
    </subcellularLocation>
</comment>
<evidence type="ECO:0000259" key="9">
    <source>
        <dbReference type="Pfam" id="PF13231"/>
    </source>
</evidence>
<feature type="transmembrane region" description="Helical" evidence="8">
    <location>
        <begin position="287"/>
        <end position="307"/>
    </location>
</feature>
<feature type="transmembrane region" description="Helical" evidence="8">
    <location>
        <begin position="171"/>
        <end position="204"/>
    </location>
</feature>
<evidence type="ECO:0000256" key="7">
    <source>
        <dbReference type="ARBA" id="ARBA00023136"/>
    </source>
</evidence>
<dbReference type="InterPro" id="IPR038731">
    <property type="entry name" value="RgtA/B/C-like"/>
</dbReference>
<evidence type="ECO:0000256" key="1">
    <source>
        <dbReference type="ARBA" id="ARBA00004651"/>
    </source>
</evidence>
<name>A0A2M8KRN8_9BACT</name>